<reference evidence="1 2" key="4">
    <citation type="journal article" date="2010" name="Environ. Microbiol.">
        <title>The bacterial genus Collimonas: mycophagy, weathering and other adaptive solutions to life in oligotrophic soil environments.</title>
        <authorList>
            <person name="Leveau J.H."/>
            <person name="Uroz S."/>
            <person name="de Boer W."/>
        </authorList>
    </citation>
    <scope>NUCLEOTIDE SEQUENCE [LARGE SCALE GENOMIC DNA]</scope>
    <source>
        <strain evidence="1 2">Ter331</strain>
    </source>
</reference>
<sequence length="140" mass="15220">MATAWRTDPAASPAAACNPVLSLPAGRFPGIMDKQPDSLPYRSRLTLRNRIIVETMMDNVLAAPRLTNAGILFSVTVEFQQYQCLVPATTLSDLSHSKDPKLDLLGTYRAFQTKIEGVARRLISAGIVGKPLVIGSGYFQ</sequence>
<dbReference type="InterPro" id="IPR009962">
    <property type="entry name" value="DUF1488"/>
</dbReference>
<dbReference type="AlphaFoldDB" id="G0AJL4"/>
<dbReference type="SUPFAM" id="SSF160272">
    <property type="entry name" value="Shew3726-like"/>
    <property type="match status" value="1"/>
</dbReference>
<dbReference type="STRING" id="1005048.CFU_1397"/>
<dbReference type="eggNOG" id="ENOG5032I4R">
    <property type="taxonomic scope" value="Bacteria"/>
</dbReference>
<name>G0AJL4_COLFT</name>
<evidence type="ECO:0000313" key="2">
    <source>
        <dbReference type="Proteomes" id="UP000008392"/>
    </source>
</evidence>
<reference evidence="1 2" key="5">
    <citation type="journal article" date="2011" name="ISME J.">
        <title>Dual transcriptional profiling of a bacterial/fungal confrontation: Collimonas fungivorans versus Aspergillus niger.</title>
        <authorList>
            <person name="Mela F."/>
            <person name="Fritsche K."/>
            <person name="de Boer W."/>
            <person name="van Veen J.A."/>
            <person name="de Graaff L.H."/>
            <person name="van den Berg M."/>
            <person name="Leveau J.H."/>
        </authorList>
    </citation>
    <scope>NUCLEOTIDE SEQUENCE [LARGE SCALE GENOMIC DNA]</scope>
    <source>
        <strain evidence="1 2">Ter331</strain>
    </source>
</reference>
<dbReference type="KEGG" id="cfu:CFU_1397"/>
<dbReference type="HOGENOM" id="CLU_1831731_0_0_4"/>
<organism evidence="1 2">
    <name type="scientific">Collimonas fungivorans (strain Ter331)</name>
    <dbReference type="NCBI Taxonomy" id="1005048"/>
    <lineage>
        <taxon>Bacteria</taxon>
        <taxon>Pseudomonadati</taxon>
        <taxon>Pseudomonadota</taxon>
        <taxon>Betaproteobacteria</taxon>
        <taxon>Burkholderiales</taxon>
        <taxon>Oxalobacteraceae</taxon>
        <taxon>Collimonas</taxon>
    </lineage>
</organism>
<dbReference type="InterPro" id="IPR036692">
    <property type="entry name" value="Shew3726-like_sf"/>
</dbReference>
<keyword evidence="2" id="KW-1185">Reference proteome</keyword>
<reference evidence="1 2" key="2">
    <citation type="journal article" date="2006" name="J. Microbiol. Methods">
        <title>Genomic flank-sequencing of plasposon insertion sites for rapid identification of functional genes.</title>
        <authorList>
            <person name="Leveau J.H."/>
            <person name="Gerards S."/>
            <person name="Fritsche K."/>
            <person name="Zondag G."/>
            <person name="van Veen J.A."/>
        </authorList>
    </citation>
    <scope>NUCLEOTIDE SEQUENCE [LARGE SCALE GENOMIC DNA]</scope>
    <source>
        <strain evidence="1 2">Ter331</strain>
    </source>
</reference>
<dbReference type="Proteomes" id="UP000008392">
    <property type="component" value="Chromosome"/>
</dbReference>
<protein>
    <submittedName>
        <fullName evidence="1">Uncharacterized protein</fullName>
    </submittedName>
</protein>
<gene>
    <name evidence="1" type="ordered locus">CFU_1397</name>
</gene>
<reference evidence="1 2" key="3">
    <citation type="journal article" date="2008" name="FEMS Microbiol. Ecol.">
        <title>Identification and characterization of genes underlying chitinolysis in Collimonas fungivorans Ter331.</title>
        <authorList>
            <person name="Fritsche K."/>
            <person name="de Boer W."/>
            <person name="Gerards S."/>
            <person name="van den Berg M."/>
            <person name="van Veen J.A."/>
            <person name="Leveau J.H."/>
        </authorList>
    </citation>
    <scope>NUCLEOTIDE SEQUENCE [LARGE SCALE GENOMIC DNA]</scope>
    <source>
        <strain evidence="1 2">Ter331</strain>
    </source>
</reference>
<accession>G0AJL4</accession>
<reference evidence="2" key="6">
    <citation type="submission" date="2011-05" db="EMBL/GenBank/DDBJ databases">
        <title>Complete sequence of Collimonas fungivorans Ter331.</title>
        <authorList>
            <person name="Leveau J.H."/>
        </authorList>
    </citation>
    <scope>NUCLEOTIDE SEQUENCE [LARGE SCALE GENOMIC DNA]</scope>
    <source>
        <strain evidence="2">Ter331</strain>
    </source>
</reference>
<dbReference type="EMBL" id="CP002745">
    <property type="protein sequence ID" value="AEK61229.1"/>
    <property type="molecule type" value="Genomic_DNA"/>
</dbReference>
<dbReference type="Pfam" id="PF07369">
    <property type="entry name" value="DUF1488"/>
    <property type="match status" value="1"/>
</dbReference>
<proteinExistence type="predicted"/>
<evidence type="ECO:0000313" key="1">
    <source>
        <dbReference type="EMBL" id="AEK61229.1"/>
    </source>
</evidence>
<reference evidence="1 2" key="1">
    <citation type="journal article" date="2004" name="Environ. Microbiol.">
        <title>Phylogeny-function analysis of (meta)genomic libraries: screening for expression of ribosomal RNA genes by large-insert library fluorescent in situ hybridization (LIL-FISH).</title>
        <authorList>
            <person name="Leveau J.H."/>
            <person name="Gerards S."/>
            <person name="de Boer W."/>
            <person name="van Veen J.A."/>
        </authorList>
    </citation>
    <scope>NUCLEOTIDE SEQUENCE [LARGE SCALE GENOMIC DNA]</scope>
    <source>
        <strain evidence="1 2">Ter331</strain>
    </source>
</reference>